<evidence type="ECO:0000256" key="1">
    <source>
        <dbReference type="SAM" id="MobiDB-lite"/>
    </source>
</evidence>
<feature type="region of interest" description="Disordered" evidence="1">
    <location>
        <begin position="73"/>
        <end position="119"/>
    </location>
</feature>
<reference evidence="2 3" key="1">
    <citation type="submission" date="2016-10" db="EMBL/GenBank/DDBJ databases">
        <authorList>
            <person name="de Groot N.N."/>
        </authorList>
    </citation>
    <scope>NUCLEOTIDE SEQUENCE [LARGE SCALE GENOMIC DNA]</scope>
    <source>
        <strain evidence="2 3">DSM 9236</strain>
    </source>
</reference>
<accession>A0A1I1YCS2</accession>
<dbReference type="RefSeq" id="WP_093912727.1">
    <property type="nucleotide sequence ID" value="NZ_FONL01000002.1"/>
</dbReference>
<keyword evidence="3" id="KW-1185">Reference proteome</keyword>
<dbReference type="EMBL" id="FONL01000002">
    <property type="protein sequence ID" value="SFE17415.1"/>
    <property type="molecule type" value="Genomic_DNA"/>
</dbReference>
<sequence>MQKAKIKLKIEVSREFEDYVEEQYMEQILMRVANRIVSEVRWQIENPGLPEEERFDIDKFNATIECGSGKRGTFAGASFGSRTTTTASSSKTTDSVSITHSSTKRISGSRMIPGNRNKK</sequence>
<feature type="compositionally biased region" description="Low complexity" evidence="1">
    <location>
        <begin position="78"/>
        <end position="99"/>
    </location>
</feature>
<organism evidence="2 3">
    <name type="scientific">Succiniclasticum ruminis DSM 9236</name>
    <dbReference type="NCBI Taxonomy" id="1123323"/>
    <lineage>
        <taxon>Bacteria</taxon>
        <taxon>Bacillati</taxon>
        <taxon>Bacillota</taxon>
        <taxon>Negativicutes</taxon>
        <taxon>Acidaminococcales</taxon>
        <taxon>Acidaminococcaceae</taxon>
        <taxon>Succiniclasticum</taxon>
    </lineage>
</organism>
<evidence type="ECO:0000313" key="3">
    <source>
        <dbReference type="Proteomes" id="UP000198896"/>
    </source>
</evidence>
<dbReference type="STRING" id="1123323.SAMN05216245_102147"/>
<dbReference type="OrthoDB" id="3040634at2"/>
<evidence type="ECO:0000313" key="2">
    <source>
        <dbReference type="EMBL" id="SFE17415.1"/>
    </source>
</evidence>
<gene>
    <name evidence="2" type="ORF">SAMN05216245_102147</name>
</gene>
<protein>
    <submittedName>
        <fullName evidence="2">Uncharacterized protein</fullName>
    </submittedName>
</protein>
<dbReference type="Proteomes" id="UP000198896">
    <property type="component" value="Unassembled WGS sequence"/>
</dbReference>
<proteinExistence type="predicted"/>
<dbReference type="AlphaFoldDB" id="A0A1I1YCS2"/>
<name>A0A1I1YCS2_9FIRM</name>